<dbReference type="EC" id="4.2.1.1" evidence="2"/>
<dbReference type="AlphaFoldDB" id="A0A6C0B472"/>
<dbReference type="GO" id="GO:0004089">
    <property type="term" value="F:carbonate dehydratase activity"/>
    <property type="evidence" value="ECO:0007669"/>
    <property type="project" value="UniProtKB-EC"/>
</dbReference>
<dbReference type="SUPFAM" id="SSF51069">
    <property type="entry name" value="Carbonic anhydrase"/>
    <property type="match status" value="1"/>
</dbReference>
<evidence type="ECO:0000256" key="5">
    <source>
        <dbReference type="ARBA" id="ARBA00023239"/>
    </source>
</evidence>
<evidence type="ECO:0000256" key="7">
    <source>
        <dbReference type="SAM" id="Phobius"/>
    </source>
</evidence>
<evidence type="ECO:0000259" key="8">
    <source>
        <dbReference type="PROSITE" id="PS51144"/>
    </source>
</evidence>
<protein>
    <recommendedName>
        <fullName evidence="2">carbonic anhydrase</fullName>
        <ecNumber evidence="2">4.2.1.1</ecNumber>
    </recommendedName>
</protein>
<comment type="catalytic activity">
    <reaction evidence="6">
        <text>hydrogencarbonate + H(+) = CO2 + H2O</text>
        <dbReference type="Rhea" id="RHEA:10748"/>
        <dbReference type="ChEBI" id="CHEBI:15377"/>
        <dbReference type="ChEBI" id="CHEBI:15378"/>
        <dbReference type="ChEBI" id="CHEBI:16526"/>
        <dbReference type="ChEBI" id="CHEBI:17544"/>
        <dbReference type="EC" id="4.2.1.1"/>
    </reaction>
</comment>
<evidence type="ECO:0000256" key="2">
    <source>
        <dbReference type="ARBA" id="ARBA00012925"/>
    </source>
</evidence>
<proteinExistence type="inferred from homology"/>
<keyword evidence="7" id="KW-0472">Membrane</keyword>
<evidence type="ECO:0000256" key="6">
    <source>
        <dbReference type="ARBA" id="ARBA00048348"/>
    </source>
</evidence>
<keyword evidence="7" id="KW-0812">Transmembrane</keyword>
<evidence type="ECO:0000256" key="4">
    <source>
        <dbReference type="ARBA" id="ARBA00022833"/>
    </source>
</evidence>
<dbReference type="GO" id="GO:0008270">
    <property type="term" value="F:zinc ion binding"/>
    <property type="evidence" value="ECO:0007669"/>
    <property type="project" value="InterPro"/>
</dbReference>
<feature type="transmembrane region" description="Helical" evidence="7">
    <location>
        <begin position="254"/>
        <end position="275"/>
    </location>
</feature>
<dbReference type="Gene3D" id="3.10.200.10">
    <property type="entry name" value="Alpha carbonic anhydrase"/>
    <property type="match status" value="1"/>
</dbReference>
<dbReference type="Pfam" id="PF00194">
    <property type="entry name" value="Carb_anhydrase"/>
    <property type="match status" value="1"/>
</dbReference>
<evidence type="ECO:0000256" key="1">
    <source>
        <dbReference type="ARBA" id="ARBA00010718"/>
    </source>
</evidence>
<dbReference type="PANTHER" id="PTHR18952:SF265">
    <property type="entry name" value="CARBONIC ANHYDRASE"/>
    <property type="match status" value="1"/>
</dbReference>
<organism evidence="9">
    <name type="scientific">viral metagenome</name>
    <dbReference type="NCBI Taxonomy" id="1070528"/>
    <lineage>
        <taxon>unclassified sequences</taxon>
        <taxon>metagenomes</taxon>
        <taxon>organismal metagenomes</taxon>
    </lineage>
</organism>
<dbReference type="InterPro" id="IPR041891">
    <property type="entry name" value="Alpha_CA_prokaryot-like"/>
</dbReference>
<comment type="similarity">
    <text evidence="1">Belongs to the alpha-carbonic anhydrase family.</text>
</comment>
<dbReference type="CDD" id="cd03124">
    <property type="entry name" value="alpha_CA_prokaryotic_like"/>
    <property type="match status" value="1"/>
</dbReference>
<dbReference type="EMBL" id="MN739063">
    <property type="protein sequence ID" value="QHS86856.1"/>
    <property type="molecule type" value="Genomic_DNA"/>
</dbReference>
<evidence type="ECO:0000256" key="3">
    <source>
        <dbReference type="ARBA" id="ARBA00022723"/>
    </source>
</evidence>
<dbReference type="SMART" id="SM01057">
    <property type="entry name" value="Carb_anhydrase"/>
    <property type="match status" value="1"/>
</dbReference>
<dbReference type="PROSITE" id="PS51144">
    <property type="entry name" value="ALPHA_CA_2"/>
    <property type="match status" value="1"/>
</dbReference>
<keyword evidence="5" id="KW-0456">Lyase</keyword>
<feature type="domain" description="Alpha-carbonic anhydrase" evidence="8">
    <location>
        <begin position="1"/>
        <end position="212"/>
    </location>
</feature>
<dbReference type="InterPro" id="IPR023561">
    <property type="entry name" value="Carbonic_anhydrase_a-class"/>
</dbReference>
<dbReference type="InterPro" id="IPR001148">
    <property type="entry name" value="CA_dom"/>
</dbReference>
<keyword evidence="7" id="KW-1133">Transmembrane helix</keyword>
<dbReference type="InterPro" id="IPR036398">
    <property type="entry name" value="CA_dom_sf"/>
</dbReference>
<accession>A0A6C0B472</accession>
<dbReference type="PANTHER" id="PTHR18952">
    <property type="entry name" value="CARBONIC ANHYDRASE"/>
    <property type="match status" value="1"/>
</dbReference>
<reference evidence="9" key="1">
    <citation type="journal article" date="2020" name="Nature">
        <title>Giant virus diversity and host interactions through global metagenomics.</title>
        <authorList>
            <person name="Schulz F."/>
            <person name="Roux S."/>
            <person name="Paez-Espino D."/>
            <person name="Jungbluth S."/>
            <person name="Walsh D.A."/>
            <person name="Denef V.J."/>
            <person name="McMahon K.D."/>
            <person name="Konstantinidis K.T."/>
            <person name="Eloe-Fadrosh E.A."/>
            <person name="Kyrpides N.C."/>
            <person name="Woyke T."/>
        </authorList>
    </citation>
    <scope>NUCLEOTIDE SEQUENCE</scope>
    <source>
        <strain evidence="9">GVMAG-M-3300009422-16</strain>
    </source>
</reference>
<keyword evidence="4" id="KW-0862">Zinc</keyword>
<evidence type="ECO:0000313" key="9">
    <source>
        <dbReference type="EMBL" id="QHS86856.1"/>
    </source>
</evidence>
<keyword evidence="3" id="KW-0479">Metal-binding</keyword>
<sequence length="316" mass="34965">MSKCAKGTRQSPINIDTSNVTNCGATCDLLFYYRSSTINLANIGNNIIFTYDNGSYIVYNNEVYELEKISFFTASAHKIDGDNYPIEMNLYHRSPNTGRIAIISIMCIINGAASKSHSTLEVFSAAFPKLGRKQTTTTSSDWNIFEALPEIKSFYSYEGSLPREPCDEGVTWIVFENSINCSATFHNNLEALIKNNTRDVQNLNTRTIYYNANTAKKNNRNYGSNFRCYTEKEFNKACSCLNTQTDVIKYKNRLALMGIILAILVIIILLIVLYLRDQGAFEGITAKLGGIGGGSGAEDAAVAASSGMGMTYRARS</sequence>
<name>A0A6C0B472_9ZZZZ</name>